<gene>
    <name evidence="11" type="ORF">BN980_GECA12s03871g</name>
</gene>
<dbReference type="GO" id="GO:0005543">
    <property type="term" value="F:phospholipid binding"/>
    <property type="evidence" value="ECO:0007669"/>
    <property type="project" value="TreeGrafter"/>
</dbReference>
<evidence type="ECO:0000313" key="12">
    <source>
        <dbReference type="Proteomes" id="UP000242525"/>
    </source>
</evidence>
<dbReference type="Proteomes" id="UP000242525">
    <property type="component" value="Unassembled WGS sequence"/>
</dbReference>
<keyword evidence="5" id="KW-0206">Cytoskeleton</keyword>
<protein>
    <submittedName>
        <fullName evidence="11">Similar to Saccharomyces cerevisiae YMR032W HOF1 Bud neck-localized, SH3 domain-containing protein required for cytokinesis</fullName>
    </submittedName>
</protein>
<feature type="compositionally biased region" description="Polar residues" evidence="8">
    <location>
        <begin position="618"/>
        <end position="630"/>
    </location>
</feature>
<evidence type="ECO:0000256" key="5">
    <source>
        <dbReference type="ARBA" id="ARBA00023212"/>
    </source>
</evidence>
<feature type="compositionally biased region" description="Basic and acidic residues" evidence="8">
    <location>
        <begin position="461"/>
        <end position="474"/>
    </location>
</feature>
<evidence type="ECO:0000313" key="11">
    <source>
        <dbReference type="EMBL" id="CDO55888.1"/>
    </source>
</evidence>
<sequence>MDPSTHPDPFAFANNFWGKAESGVDVLIDRVNNTAQTINNVKSFYRERAAIEEEYARKLTALSRRTLHSSAELGTLKSALDTIKVRTETLAKSHTTAASQYKTELEDPLAAFGDDIRARRNAVETNMARLSKAKKIHEAAVDNARARFEYDCHQLKTYYDQQDFLEGKELEENNMHLERSYIAVDNSKRAYQDAIRVLAEAKERWTNQWKESCDELQDIEEERINYLKSSLWGYTNVVSTACFSDDEGCEAIRVALEQCDSEKDMEKFVTENGTGPEIMNAPIFINYLADEVVEPPAEFSVAHFVRVSSSEHAINLTKSQSQYSLNQSLVRKSPSASRALAAASGQVATIMEDPSGAESGLEPAMHQFVSTNNHVSVDPLNLSICSTRSADIKVPAGIPSLTYPQELQSTTPETSPDPQQVMSREASLSSKSSMSSASDLNQSTNNQKSLFSSPPNPNIPKFDKKVVPSKEKRSWTSPFRRGKSKKDSKIVTSPNRDSFMNNGFFKPPVLKSPFATNNRDSLEKSPTSYKSPFSQSRDSKIANAIASSNCEAMFDLGVSTSNDDSNNDRPRNSLKAFGKDDPVMSAMEKLKVSPVKSGSEHEEVQTPTKVVPGLEITTVGSPSLQRSSQFSDSTPSSLRSSQSSYTSATLRDSTNSRKHSTQSKELFDLDIKEYQYKTVSPAELERNRTRSSVTTTSSKQRTSNESNHSRGSKESMGERERARSRNSVRESEYGHPRKSSTELGRVRSKASFTEPEPERAKSRSSIYDTPRSRTGPFELERGTMTEPARSRANTYGEPVRPRSNSTFGDYPPLRGNVERVDSRGSMASQYRSRNENPYDINRSGSRNANGEYRPRSSMADPHSSMRPVSSMIIDDDRQRGTSALDRHSSRGRYSIAPDNDFGRPSTSMGSYRREVGSGDPYQNSPSQQRSRTFNYDVRTFPRRGNHAYKTSLNDIDFNAPSPTLRGVPSRSNLGSSDSDEAPLHRMPSRELRDCPPSPNMYYQRPSSSRQHRYRATVDFNSTNTSNSSLYSARVGSARGNYYHGDNGSYESRPVQTLNSLRNNFPAHTRDGRSVVKYCKALFDYRPSISEEVGFRAGDVLLVVKMLEDGWWESEVLRDGAIGLAPSNFLKTIGI</sequence>
<dbReference type="AlphaFoldDB" id="A0A0J9XEE6"/>
<dbReference type="SUPFAM" id="SSF50044">
    <property type="entry name" value="SH3-domain"/>
    <property type="match status" value="1"/>
</dbReference>
<feature type="region of interest" description="Disordered" evidence="8">
    <location>
        <begin position="616"/>
        <end position="662"/>
    </location>
</feature>
<feature type="region of interest" description="Disordered" evidence="8">
    <location>
        <begin position="952"/>
        <end position="1011"/>
    </location>
</feature>
<feature type="compositionally biased region" description="Basic and acidic residues" evidence="8">
    <location>
        <begin position="981"/>
        <end position="993"/>
    </location>
</feature>
<feature type="compositionally biased region" description="Polar residues" evidence="8">
    <location>
        <begin position="920"/>
        <end position="933"/>
    </location>
</feature>
<evidence type="ECO:0000259" key="9">
    <source>
        <dbReference type="PROSITE" id="PS50002"/>
    </source>
</evidence>
<dbReference type="InterPro" id="IPR001452">
    <property type="entry name" value="SH3_domain"/>
</dbReference>
<feature type="compositionally biased region" description="Polar residues" evidence="8">
    <location>
        <begin position="514"/>
        <end position="536"/>
    </location>
</feature>
<dbReference type="SMART" id="SM00055">
    <property type="entry name" value="FCH"/>
    <property type="match status" value="1"/>
</dbReference>
<evidence type="ECO:0000256" key="3">
    <source>
        <dbReference type="ARBA" id="ARBA00022490"/>
    </source>
</evidence>
<evidence type="ECO:0000256" key="1">
    <source>
        <dbReference type="ARBA" id="ARBA00004245"/>
    </source>
</evidence>
<name>A0A0J9XEE6_GEOCN</name>
<feature type="compositionally biased region" description="Basic and acidic residues" evidence="8">
    <location>
        <begin position="874"/>
        <end position="888"/>
    </location>
</feature>
<evidence type="ECO:0000256" key="4">
    <source>
        <dbReference type="ARBA" id="ARBA00022553"/>
    </source>
</evidence>
<feature type="compositionally biased region" description="Polar residues" evidence="8">
    <location>
        <begin position="490"/>
        <end position="501"/>
    </location>
</feature>
<dbReference type="Gene3D" id="1.20.1270.60">
    <property type="entry name" value="Arfaptin homology (AH) domain/BAR domain"/>
    <property type="match status" value="1"/>
</dbReference>
<comment type="caution">
    <text evidence="11">The sequence shown here is derived from an EMBL/GenBank/DDBJ whole genome shotgun (WGS) entry which is preliminary data.</text>
</comment>
<feature type="domain" description="F-BAR" evidence="10">
    <location>
        <begin position="10"/>
        <end position="264"/>
    </location>
</feature>
<dbReference type="Pfam" id="PF00611">
    <property type="entry name" value="FCH"/>
    <property type="match status" value="1"/>
</dbReference>
<dbReference type="STRING" id="1173061.A0A0J9XEE6"/>
<feature type="compositionally biased region" description="Low complexity" evidence="8">
    <location>
        <begin position="423"/>
        <end position="438"/>
    </location>
</feature>
<feature type="compositionally biased region" description="Basic and acidic residues" evidence="8">
    <location>
        <begin position="566"/>
        <end position="582"/>
    </location>
</feature>
<dbReference type="InterPro" id="IPR036028">
    <property type="entry name" value="SH3-like_dom_sf"/>
</dbReference>
<feature type="region of interest" description="Disordered" evidence="8">
    <location>
        <begin position="560"/>
        <end position="582"/>
    </location>
</feature>
<keyword evidence="2 6" id="KW-0728">SH3 domain</keyword>
<dbReference type="EMBL" id="CCBN010000012">
    <property type="protein sequence ID" value="CDO55888.1"/>
    <property type="molecule type" value="Genomic_DNA"/>
</dbReference>
<feature type="region of interest" description="Disordered" evidence="8">
    <location>
        <begin position="591"/>
        <end position="610"/>
    </location>
</feature>
<dbReference type="GO" id="GO:0009898">
    <property type="term" value="C:cytoplasmic side of plasma membrane"/>
    <property type="evidence" value="ECO:0007669"/>
    <property type="project" value="TreeGrafter"/>
</dbReference>
<feature type="compositionally biased region" description="Low complexity" evidence="8">
    <location>
        <begin position="631"/>
        <end position="649"/>
    </location>
</feature>
<dbReference type="PRINTS" id="PR00452">
    <property type="entry name" value="SH3DOMAIN"/>
</dbReference>
<dbReference type="InterPro" id="IPR031160">
    <property type="entry name" value="F_BAR_dom"/>
</dbReference>
<dbReference type="Pfam" id="PF00018">
    <property type="entry name" value="SH3_1"/>
    <property type="match status" value="1"/>
</dbReference>
<evidence type="ECO:0000256" key="2">
    <source>
        <dbReference type="ARBA" id="ARBA00022443"/>
    </source>
</evidence>
<dbReference type="PROSITE" id="PS50002">
    <property type="entry name" value="SH3"/>
    <property type="match status" value="1"/>
</dbReference>
<feature type="region of interest" description="Disordered" evidence="8">
    <location>
        <begin position="403"/>
        <end position="536"/>
    </location>
</feature>
<dbReference type="InterPro" id="IPR027267">
    <property type="entry name" value="AH/BAR_dom_sf"/>
</dbReference>
<dbReference type="CDD" id="cd00174">
    <property type="entry name" value="SH3"/>
    <property type="match status" value="1"/>
</dbReference>
<evidence type="ECO:0000259" key="10">
    <source>
        <dbReference type="PROSITE" id="PS51741"/>
    </source>
</evidence>
<dbReference type="Gene3D" id="2.30.30.40">
    <property type="entry name" value="SH3 Domains"/>
    <property type="match status" value="1"/>
</dbReference>
<feature type="compositionally biased region" description="Basic and acidic residues" evidence="8">
    <location>
        <begin position="707"/>
        <end position="735"/>
    </location>
</feature>
<dbReference type="InterPro" id="IPR001060">
    <property type="entry name" value="FCH_dom"/>
</dbReference>
<keyword evidence="4" id="KW-0597">Phosphoprotein</keyword>
<dbReference type="OrthoDB" id="27823at2759"/>
<organism evidence="11 12">
    <name type="scientific">Geotrichum candidum</name>
    <name type="common">Oospora lactis</name>
    <name type="synonym">Dipodascus geotrichum</name>
    <dbReference type="NCBI Taxonomy" id="1173061"/>
    <lineage>
        <taxon>Eukaryota</taxon>
        <taxon>Fungi</taxon>
        <taxon>Dikarya</taxon>
        <taxon>Ascomycota</taxon>
        <taxon>Saccharomycotina</taxon>
        <taxon>Dipodascomycetes</taxon>
        <taxon>Dipodascales</taxon>
        <taxon>Dipodascaceae</taxon>
        <taxon>Geotrichum</taxon>
    </lineage>
</organism>
<keyword evidence="3" id="KW-0963">Cytoplasm</keyword>
<feature type="compositionally biased region" description="Polar residues" evidence="8">
    <location>
        <begin position="439"/>
        <end position="453"/>
    </location>
</feature>
<feature type="region of interest" description="Disordered" evidence="8">
    <location>
        <begin position="680"/>
        <end position="934"/>
    </location>
</feature>
<feature type="compositionally biased region" description="Low complexity" evidence="8">
    <location>
        <begin position="690"/>
        <end position="703"/>
    </location>
</feature>
<evidence type="ECO:0000256" key="8">
    <source>
        <dbReference type="SAM" id="MobiDB-lite"/>
    </source>
</evidence>
<keyword evidence="7" id="KW-0175">Coiled coil</keyword>
<dbReference type="SUPFAM" id="SSF103657">
    <property type="entry name" value="BAR/IMD domain-like"/>
    <property type="match status" value="1"/>
</dbReference>
<evidence type="ECO:0000256" key="6">
    <source>
        <dbReference type="PROSITE-ProRule" id="PRU00192"/>
    </source>
</evidence>
<dbReference type="SMART" id="SM00326">
    <property type="entry name" value="SH3"/>
    <property type="match status" value="1"/>
</dbReference>
<comment type="subcellular location">
    <subcellularLocation>
        <location evidence="1">Cytoplasm</location>
        <location evidence="1">Cytoskeleton</location>
    </subcellularLocation>
</comment>
<dbReference type="PROSITE" id="PS51741">
    <property type="entry name" value="F_BAR"/>
    <property type="match status" value="1"/>
</dbReference>
<dbReference type="PANTHER" id="PTHR23065">
    <property type="entry name" value="PROLINE-SERINE-THREONINE PHOSPHATASE INTERACTING PROTEIN 1"/>
    <property type="match status" value="1"/>
</dbReference>
<accession>A0A0J9XEE6</accession>
<dbReference type="PANTHER" id="PTHR23065:SF7">
    <property type="entry name" value="NOSTRIN, ISOFORM H"/>
    <property type="match status" value="1"/>
</dbReference>
<reference evidence="11" key="1">
    <citation type="submission" date="2014-03" db="EMBL/GenBank/DDBJ databases">
        <authorList>
            <person name="Casaregola S."/>
        </authorList>
    </citation>
    <scope>NUCLEOTIDE SEQUENCE [LARGE SCALE GENOMIC DNA]</scope>
    <source>
        <strain evidence="11">CLIB 918</strain>
    </source>
</reference>
<feature type="domain" description="SH3" evidence="9">
    <location>
        <begin position="1073"/>
        <end position="1134"/>
    </location>
</feature>
<dbReference type="GO" id="GO:0120104">
    <property type="term" value="C:mitotic actomyosin contractile ring, proximal layer"/>
    <property type="evidence" value="ECO:0007669"/>
    <property type="project" value="TreeGrafter"/>
</dbReference>
<evidence type="ECO:0000256" key="7">
    <source>
        <dbReference type="PROSITE-ProRule" id="PRU01077"/>
    </source>
</evidence>
<feature type="compositionally biased region" description="Polar residues" evidence="8">
    <location>
        <begin position="403"/>
        <end position="422"/>
    </location>
</feature>
<keyword evidence="12" id="KW-1185">Reference proteome</keyword>
<dbReference type="GO" id="GO:0030036">
    <property type="term" value="P:actin cytoskeleton organization"/>
    <property type="evidence" value="ECO:0007669"/>
    <property type="project" value="UniProtKB-ARBA"/>
</dbReference>
<proteinExistence type="predicted"/>